<feature type="non-terminal residue" evidence="13">
    <location>
        <position position="395"/>
    </location>
</feature>
<feature type="compositionally biased region" description="Basic and acidic residues" evidence="12">
    <location>
        <begin position="114"/>
        <end position="148"/>
    </location>
</feature>
<evidence type="ECO:0000256" key="5">
    <source>
        <dbReference type="ARBA" id="ARBA00023054"/>
    </source>
</evidence>
<keyword evidence="4" id="KW-0282">Flagellum</keyword>
<protein>
    <recommendedName>
        <fullName evidence="9">RIB43A-like with coiled-coils protein 1</fullName>
    </recommendedName>
</protein>
<keyword evidence="5 11" id="KW-0175">Coiled coil</keyword>
<evidence type="ECO:0000256" key="10">
    <source>
        <dbReference type="ARBA" id="ARBA00046435"/>
    </source>
</evidence>
<keyword evidence="7" id="KW-0206">Cytoskeleton</keyword>
<dbReference type="Pfam" id="PF05914">
    <property type="entry name" value="RIB43A"/>
    <property type="match status" value="1"/>
</dbReference>
<evidence type="ECO:0000256" key="8">
    <source>
        <dbReference type="ARBA" id="ARBA00023273"/>
    </source>
</evidence>
<sequence length="395" mass="46420">KQREREVGAGEASGAKMHKVDLQLESKEAAALEARREREKQRLSRIFNARHRTMGVDVEALRSQVEERKLREEMEKRRDETYDAERVLCDRVAQMLEEEERQRVRRLHQAVQEFREQEQPPATRREWDLYNPEGLRRDQPARVSDYDPRCGPASLQRFAGEDLALPTRRRLQQEQQGRSLEEQRAERQRALADTKYADTLEDKKRVELDLRAQQLALLEEECRRAKDLATADYNQAQAAEAAEQHRLACQREQDDNQAEIHNHLTGQLLTEDPAVAQSPLGPHRILTDRWKGMSPEQVEAVWKAQEEQRQENQRLREAERQREAEWEAQRQLAARAALALEEEERLARLQLRKGLDAYNQQLAQEQRAQQQYLQKEVYTNPPSAQYHLQFNTSSR</sequence>
<keyword evidence="6" id="KW-0969">Cilium</keyword>
<organism evidence="13 14">
    <name type="scientific">Chelydra serpentina</name>
    <name type="common">Snapping turtle</name>
    <name type="synonym">Testudo serpentina</name>
    <dbReference type="NCBI Taxonomy" id="8475"/>
    <lineage>
        <taxon>Eukaryota</taxon>
        <taxon>Metazoa</taxon>
        <taxon>Chordata</taxon>
        <taxon>Craniata</taxon>
        <taxon>Vertebrata</taxon>
        <taxon>Euteleostomi</taxon>
        <taxon>Archelosauria</taxon>
        <taxon>Testudinata</taxon>
        <taxon>Testudines</taxon>
        <taxon>Cryptodira</taxon>
        <taxon>Durocryptodira</taxon>
        <taxon>Americhelydia</taxon>
        <taxon>Chelydroidea</taxon>
        <taxon>Chelydridae</taxon>
        <taxon>Chelydra</taxon>
    </lineage>
</organism>
<keyword evidence="8" id="KW-0966">Cell projection</keyword>
<dbReference type="EMBL" id="JAHGAV010001224">
    <property type="protein sequence ID" value="KAG6922600.1"/>
    <property type="molecule type" value="Genomic_DNA"/>
</dbReference>
<dbReference type="PANTHER" id="PTHR14517:SF11">
    <property type="entry name" value="RIB43A-LIKE WITH COILED-COILS PROTEIN 1"/>
    <property type="match status" value="1"/>
</dbReference>
<evidence type="ECO:0000256" key="9">
    <source>
        <dbReference type="ARBA" id="ARBA00041087"/>
    </source>
</evidence>
<comment type="subunit">
    <text evidence="10">Microtubule inner protein component of sperm flagellar doublet microtubules.</text>
</comment>
<gene>
    <name evidence="13" type="primary">RIBC1</name>
    <name evidence="13" type="ORF">G0U57_001801</name>
</gene>
<feature type="region of interest" description="Disordered" evidence="12">
    <location>
        <begin position="170"/>
        <end position="192"/>
    </location>
</feature>
<keyword evidence="14" id="KW-1185">Reference proteome</keyword>
<comment type="similarity">
    <text evidence="2">Belongs to the RIB43A family.</text>
</comment>
<feature type="region of interest" description="Disordered" evidence="12">
    <location>
        <begin position="114"/>
        <end position="152"/>
    </location>
</feature>
<feature type="compositionally biased region" description="Basic and acidic residues" evidence="12">
    <location>
        <begin position="179"/>
        <end position="192"/>
    </location>
</feature>
<comment type="subcellular location">
    <subcellularLocation>
        <location evidence="1">Cytoplasm</location>
        <location evidence="1">Cytoskeleton</location>
        <location evidence="1">Flagellum axoneme</location>
    </subcellularLocation>
</comment>
<evidence type="ECO:0000256" key="2">
    <source>
        <dbReference type="ARBA" id="ARBA00006875"/>
    </source>
</evidence>
<evidence type="ECO:0000256" key="7">
    <source>
        <dbReference type="ARBA" id="ARBA00023212"/>
    </source>
</evidence>
<evidence type="ECO:0000256" key="12">
    <source>
        <dbReference type="SAM" id="MobiDB-lite"/>
    </source>
</evidence>
<evidence type="ECO:0000256" key="1">
    <source>
        <dbReference type="ARBA" id="ARBA00004611"/>
    </source>
</evidence>
<dbReference type="OrthoDB" id="429119at2759"/>
<evidence type="ECO:0000313" key="13">
    <source>
        <dbReference type="EMBL" id="KAG6922600.1"/>
    </source>
</evidence>
<keyword evidence="3" id="KW-0963">Cytoplasm</keyword>
<proteinExistence type="inferred from homology"/>
<accession>A0A8T1S1A3</accession>
<dbReference type="InterPro" id="IPR008805">
    <property type="entry name" value="RIB43A"/>
</dbReference>
<comment type="caution">
    <text evidence="13">The sequence shown here is derived from an EMBL/GenBank/DDBJ whole genome shotgun (WGS) entry which is preliminary data.</text>
</comment>
<feature type="coiled-coil region" evidence="11">
    <location>
        <begin position="22"/>
        <end position="49"/>
    </location>
</feature>
<evidence type="ECO:0000256" key="3">
    <source>
        <dbReference type="ARBA" id="ARBA00022490"/>
    </source>
</evidence>
<reference evidence="13 14" key="1">
    <citation type="journal article" date="2020" name="G3 (Bethesda)">
        <title>Draft Genome of the Common Snapping Turtle, Chelydra serpentina, a Model for Phenotypic Plasticity in Reptiles.</title>
        <authorList>
            <person name="Das D."/>
            <person name="Singh S.K."/>
            <person name="Bierstedt J."/>
            <person name="Erickson A."/>
            <person name="Galli G.L.J."/>
            <person name="Crossley D.A. 2nd"/>
            <person name="Rhen T."/>
        </authorList>
    </citation>
    <scope>NUCLEOTIDE SEQUENCE [LARGE SCALE GENOMIC DNA]</scope>
    <source>
        <strain evidence="13">KW</strain>
    </source>
</reference>
<dbReference type="AlphaFoldDB" id="A0A8T1S1A3"/>
<feature type="coiled-coil region" evidence="11">
    <location>
        <begin position="301"/>
        <end position="375"/>
    </location>
</feature>
<evidence type="ECO:0000256" key="4">
    <source>
        <dbReference type="ARBA" id="ARBA00022846"/>
    </source>
</evidence>
<evidence type="ECO:0000256" key="6">
    <source>
        <dbReference type="ARBA" id="ARBA00023069"/>
    </source>
</evidence>
<evidence type="ECO:0000256" key="11">
    <source>
        <dbReference type="SAM" id="Coils"/>
    </source>
</evidence>
<dbReference type="PANTHER" id="PTHR14517">
    <property type="entry name" value="RIB43A-RELATED"/>
    <property type="match status" value="1"/>
</dbReference>
<name>A0A8T1S1A3_CHESE</name>
<evidence type="ECO:0000313" key="14">
    <source>
        <dbReference type="Proteomes" id="UP000765507"/>
    </source>
</evidence>
<dbReference type="Proteomes" id="UP000765507">
    <property type="component" value="Unassembled WGS sequence"/>
</dbReference>